<organism evidence="2 3">
    <name type="scientific">Dactylosporangium cerinum</name>
    <dbReference type="NCBI Taxonomy" id="1434730"/>
    <lineage>
        <taxon>Bacteria</taxon>
        <taxon>Bacillati</taxon>
        <taxon>Actinomycetota</taxon>
        <taxon>Actinomycetes</taxon>
        <taxon>Micromonosporales</taxon>
        <taxon>Micromonosporaceae</taxon>
        <taxon>Dactylosporangium</taxon>
    </lineage>
</organism>
<sequence>MSGIPRPHRHTIYFLDNIREIAPVFLGTDIDMSAVLAHRRAAKHSIVTYVLWCAARVLAAHPDANVALRGRRMVRYDTVAGKFTFDKMMSGRRVVLSTVLPDLDRESLTGIQRQVERFRDGDPDTMPEFASLRRLHRAPMPLGGLLYRLAVRPLRQRIRRMGTFAVTSLGHRPVDGFYSVGGTTLTIGLGRSTDRPVVRDGEIVVAPVMRLSLTFDHRAIDGAEAADILADLKQSLEHFKDPHE</sequence>
<dbReference type="RefSeq" id="WP_380118273.1">
    <property type="nucleotide sequence ID" value="NZ_JBHSIU010000034.1"/>
</dbReference>
<dbReference type="Pfam" id="PF00198">
    <property type="entry name" value="2-oxoacid_dh"/>
    <property type="match status" value="1"/>
</dbReference>
<evidence type="ECO:0000313" key="3">
    <source>
        <dbReference type="Proteomes" id="UP001595912"/>
    </source>
</evidence>
<name>A0ABV9VY53_9ACTN</name>
<feature type="domain" description="2-oxoacid dehydrogenase acyltransferase catalytic" evidence="1">
    <location>
        <begin position="162"/>
        <end position="240"/>
    </location>
</feature>
<accession>A0ABV9VY53</accession>
<proteinExistence type="predicted"/>
<dbReference type="SUPFAM" id="SSF52777">
    <property type="entry name" value="CoA-dependent acyltransferases"/>
    <property type="match status" value="1"/>
</dbReference>
<dbReference type="EMBL" id="JBHSIU010000034">
    <property type="protein sequence ID" value="MFC5001331.1"/>
    <property type="molecule type" value="Genomic_DNA"/>
</dbReference>
<keyword evidence="3" id="KW-1185">Reference proteome</keyword>
<reference evidence="3" key="1">
    <citation type="journal article" date="2019" name="Int. J. Syst. Evol. Microbiol.">
        <title>The Global Catalogue of Microorganisms (GCM) 10K type strain sequencing project: providing services to taxonomists for standard genome sequencing and annotation.</title>
        <authorList>
            <consortium name="The Broad Institute Genomics Platform"/>
            <consortium name="The Broad Institute Genome Sequencing Center for Infectious Disease"/>
            <person name="Wu L."/>
            <person name="Ma J."/>
        </authorList>
    </citation>
    <scope>NUCLEOTIDE SEQUENCE [LARGE SCALE GENOMIC DNA]</scope>
    <source>
        <strain evidence="3">CGMCC 4.7152</strain>
    </source>
</reference>
<evidence type="ECO:0000313" key="2">
    <source>
        <dbReference type="EMBL" id="MFC5001331.1"/>
    </source>
</evidence>
<dbReference type="InterPro" id="IPR001078">
    <property type="entry name" value="2-oxoacid_DH_actylTfrase"/>
</dbReference>
<dbReference type="InterPro" id="IPR023213">
    <property type="entry name" value="CAT-like_dom_sf"/>
</dbReference>
<dbReference type="Proteomes" id="UP001595912">
    <property type="component" value="Unassembled WGS sequence"/>
</dbReference>
<gene>
    <name evidence="2" type="ORF">ACFPIJ_26295</name>
</gene>
<evidence type="ECO:0000259" key="1">
    <source>
        <dbReference type="Pfam" id="PF00198"/>
    </source>
</evidence>
<comment type="caution">
    <text evidence="2">The sequence shown here is derived from an EMBL/GenBank/DDBJ whole genome shotgun (WGS) entry which is preliminary data.</text>
</comment>
<dbReference type="Gene3D" id="3.30.559.10">
    <property type="entry name" value="Chloramphenicol acetyltransferase-like domain"/>
    <property type="match status" value="1"/>
</dbReference>
<protein>
    <submittedName>
        <fullName evidence="2">2-oxo acid dehydrogenase subunit E2</fullName>
    </submittedName>
</protein>